<evidence type="ECO:0000313" key="2">
    <source>
        <dbReference type="EMBL" id="GAA4181248.1"/>
    </source>
</evidence>
<accession>A0ABP8ABU6</accession>
<sequence length="438" mass="44595">MFARATYALVAALTLVPPGVAAAGTTKHSGVVSADPVDTTPHVLDGIVNAIALVGGTVVVGGSFGEVREAGSAGVARVLPRANLFAYDLATGRILPGFAPRLDRPVQALAAGVRGTVYAGGRFTRTGDAQTRGLALLRLSDGSPLPRFGAQVHGGTVTSLARLGRHLYAGGDFTRVGRVARTALARLDAVTGAADPSFTIEPGAPRGGRTRVHAISLGPGRLAVGGDFTTLGGLPRAQLGLIDVTPPAVVAPDAPAPGPAAPATVAPWRTDAYRGRCMADFPGYVRGLDFAPDGSYLAVVTTGGPGGRDRMCDTAARFETGARGAVEPTWVNHTGGDSLYAVAATGAAVYVGGHQRWLDNPGGHDSAGPGAVARPGIGAIHPRTGKALTWNPTRERGIGVKAFLAHPGGLLVGSDTTRLGHEYHARVGMFPLPITPDS</sequence>
<keyword evidence="3" id="KW-1185">Reference proteome</keyword>
<evidence type="ECO:0000256" key="1">
    <source>
        <dbReference type="SAM" id="SignalP"/>
    </source>
</evidence>
<dbReference type="SUPFAM" id="SSF50998">
    <property type="entry name" value="Quinoprotein alcohol dehydrogenase-like"/>
    <property type="match status" value="1"/>
</dbReference>
<gene>
    <name evidence="2" type="ORF">GCM10022252_05320</name>
</gene>
<reference evidence="3" key="1">
    <citation type="journal article" date="2019" name="Int. J. Syst. Evol. Microbiol.">
        <title>The Global Catalogue of Microorganisms (GCM) 10K type strain sequencing project: providing services to taxonomists for standard genome sequencing and annotation.</title>
        <authorList>
            <consortium name="The Broad Institute Genomics Platform"/>
            <consortium name="The Broad Institute Genome Sequencing Center for Infectious Disease"/>
            <person name="Wu L."/>
            <person name="Ma J."/>
        </authorList>
    </citation>
    <scope>NUCLEOTIDE SEQUENCE [LARGE SCALE GENOMIC DNA]</scope>
    <source>
        <strain evidence="3">JCM 17388</strain>
    </source>
</reference>
<comment type="caution">
    <text evidence="2">The sequence shown here is derived from an EMBL/GenBank/DDBJ whole genome shotgun (WGS) entry which is preliminary data.</text>
</comment>
<proteinExistence type="predicted"/>
<keyword evidence="1" id="KW-0732">Signal</keyword>
<dbReference type="Pfam" id="PF17164">
    <property type="entry name" value="DUF5122"/>
    <property type="match status" value="1"/>
</dbReference>
<dbReference type="EMBL" id="BAABAQ010000001">
    <property type="protein sequence ID" value="GAA4181248.1"/>
    <property type="molecule type" value="Genomic_DNA"/>
</dbReference>
<feature type="signal peptide" evidence="1">
    <location>
        <begin position="1"/>
        <end position="22"/>
    </location>
</feature>
<dbReference type="InterPro" id="IPR013431">
    <property type="entry name" value="Delta_60_rpt"/>
</dbReference>
<protein>
    <recommendedName>
        <fullName evidence="4">PKD domain containing protein</fullName>
    </recommendedName>
</protein>
<organism evidence="2 3">
    <name type="scientific">Streptosporangium oxazolinicum</name>
    <dbReference type="NCBI Taxonomy" id="909287"/>
    <lineage>
        <taxon>Bacteria</taxon>
        <taxon>Bacillati</taxon>
        <taxon>Actinomycetota</taxon>
        <taxon>Actinomycetes</taxon>
        <taxon>Streptosporangiales</taxon>
        <taxon>Streptosporangiaceae</taxon>
        <taxon>Streptosporangium</taxon>
    </lineage>
</organism>
<evidence type="ECO:0008006" key="4">
    <source>
        <dbReference type="Google" id="ProtNLM"/>
    </source>
</evidence>
<name>A0ABP8ABU6_9ACTN</name>
<dbReference type="InterPro" id="IPR011047">
    <property type="entry name" value="Quinoprotein_ADH-like_sf"/>
</dbReference>
<dbReference type="RefSeq" id="WP_344914564.1">
    <property type="nucleotide sequence ID" value="NZ_BAABAQ010000001.1"/>
</dbReference>
<evidence type="ECO:0000313" key="3">
    <source>
        <dbReference type="Proteomes" id="UP001501251"/>
    </source>
</evidence>
<dbReference type="Proteomes" id="UP001501251">
    <property type="component" value="Unassembled WGS sequence"/>
</dbReference>
<feature type="chain" id="PRO_5046143995" description="PKD domain containing protein" evidence="1">
    <location>
        <begin position="23"/>
        <end position="438"/>
    </location>
</feature>